<dbReference type="Pfam" id="PF00535">
    <property type="entry name" value="Glycos_transf_2"/>
    <property type="match status" value="1"/>
</dbReference>
<organism evidence="2 3">
    <name type="scientific">Anaerotignum faecicola</name>
    <dbReference type="NCBI Taxonomy" id="2358141"/>
    <lineage>
        <taxon>Bacteria</taxon>
        <taxon>Bacillati</taxon>
        <taxon>Bacillota</taxon>
        <taxon>Clostridia</taxon>
        <taxon>Lachnospirales</taxon>
        <taxon>Anaerotignaceae</taxon>
        <taxon>Anaerotignum</taxon>
    </lineage>
</organism>
<evidence type="ECO:0000259" key="1">
    <source>
        <dbReference type="Pfam" id="PF00535"/>
    </source>
</evidence>
<evidence type="ECO:0000313" key="2">
    <source>
        <dbReference type="EMBL" id="GCB28420.1"/>
    </source>
</evidence>
<dbReference type="CDD" id="cd02511">
    <property type="entry name" value="Beta4Glucosyltransferase"/>
    <property type="match status" value="1"/>
</dbReference>
<name>A0A401LAB0_9FIRM</name>
<sequence length="356" mass="41405">MRMSLCMIVRQEEKALARCLEGIADAVEEIVIVDMGSTDRTKEIARQFTDKIYDFPWMDDFAAARNFAFSKGTGEYLLWMDAEDILPSGEKEKLLALKADLLENPCDMVMMLFDRGVDEGGRTKFSCYRERLVRRCPQARWQGRANERIPPFGSVRYEEIHFMRRKEKQKYSDCSLRIYKKMLAEGEKLSAREWFYYGRELFAHEKQEQAAEVLRAFLENPEGGAENKAEAVQMLAHCLQAAGKEEEGISLLLEGLQFAPPTGEHCCEIGEYFYEKGRWEQAIFWYENALHAERRTEQGAFVQEECYGFLPCIRLCVCYGRLGEWEMAKMYNEMAGVFRPEDASVRQNREYLAKRA</sequence>
<dbReference type="GO" id="GO:0016740">
    <property type="term" value="F:transferase activity"/>
    <property type="evidence" value="ECO:0007669"/>
    <property type="project" value="UniProtKB-KW"/>
</dbReference>
<dbReference type="AlphaFoldDB" id="A0A401LAB0"/>
<dbReference type="Proteomes" id="UP000287361">
    <property type="component" value="Unassembled WGS sequence"/>
</dbReference>
<keyword evidence="2" id="KW-0808">Transferase</keyword>
<dbReference type="SUPFAM" id="SSF53448">
    <property type="entry name" value="Nucleotide-diphospho-sugar transferases"/>
    <property type="match status" value="1"/>
</dbReference>
<accession>A0A401LAB0</accession>
<comment type="caution">
    <text evidence="2">The sequence shown here is derived from an EMBL/GenBank/DDBJ whole genome shotgun (WGS) entry which is preliminary data.</text>
</comment>
<dbReference type="InterPro" id="IPR011990">
    <property type="entry name" value="TPR-like_helical_dom_sf"/>
</dbReference>
<dbReference type="PANTHER" id="PTHR43630:SF2">
    <property type="entry name" value="GLYCOSYLTRANSFERASE"/>
    <property type="match status" value="1"/>
</dbReference>
<dbReference type="EMBL" id="BHVZ01000001">
    <property type="protein sequence ID" value="GCB28420.1"/>
    <property type="molecule type" value="Genomic_DNA"/>
</dbReference>
<dbReference type="InterPro" id="IPR001173">
    <property type="entry name" value="Glyco_trans_2-like"/>
</dbReference>
<protein>
    <submittedName>
        <fullName evidence="2">Glycosyl transferase</fullName>
    </submittedName>
</protein>
<keyword evidence="3" id="KW-1185">Reference proteome</keyword>
<dbReference type="SUPFAM" id="SSF48452">
    <property type="entry name" value="TPR-like"/>
    <property type="match status" value="1"/>
</dbReference>
<evidence type="ECO:0000313" key="3">
    <source>
        <dbReference type="Proteomes" id="UP000287361"/>
    </source>
</evidence>
<dbReference type="Gene3D" id="1.25.40.10">
    <property type="entry name" value="Tetratricopeptide repeat domain"/>
    <property type="match status" value="1"/>
</dbReference>
<reference evidence="2 3" key="1">
    <citation type="submission" date="2018-10" db="EMBL/GenBank/DDBJ databases">
        <title>Draft Genome Sequence of Anaerotignum sp. KCTC 15736.</title>
        <authorList>
            <person name="Choi S.H."/>
            <person name="Kim J.S."/>
            <person name="Kang S.W."/>
            <person name="Lee J.S."/>
            <person name="Park S.H."/>
        </authorList>
    </citation>
    <scope>NUCLEOTIDE SEQUENCE [LARGE SCALE GENOMIC DNA]</scope>
    <source>
        <strain evidence="2 3">KCTC 15736</strain>
    </source>
</reference>
<dbReference type="InterPro" id="IPR029044">
    <property type="entry name" value="Nucleotide-diphossugar_trans"/>
</dbReference>
<feature type="domain" description="Glycosyltransferase 2-like" evidence="1">
    <location>
        <begin position="4"/>
        <end position="124"/>
    </location>
</feature>
<dbReference type="PANTHER" id="PTHR43630">
    <property type="entry name" value="POLY-BETA-1,6-N-ACETYL-D-GLUCOSAMINE SYNTHASE"/>
    <property type="match status" value="1"/>
</dbReference>
<proteinExistence type="predicted"/>
<dbReference type="Gene3D" id="3.90.550.10">
    <property type="entry name" value="Spore Coat Polysaccharide Biosynthesis Protein SpsA, Chain A"/>
    <property type="match status" value="1"/>
</dbReference>
<gene>
    <name evidence="2" type="ORF">KGMB03357_00810</name>
</gene>
<dbReference type="OrthoDB" id="9815923at2"/>